<reference evidence="2 3" key="1">
    <citation type="journal article" date="2024" name="J Genomics">
        <title>Draft genome sequencing and assembly of Favolaschia claudopus CIRM-BRFM 2984 isolated from oak limbs.</title>
        <authorList>
            <person name="Navarro D."/>
            <person name="Drula E."/>
            <person name="Chaduli D."/>
            <person name="Cazenave R."/>
            <person name="Ahrendt S."/>
            <person name="Wang J."/>
            <person name="Lipzen A."/>
            <person name="Daum C."/>
            <person name="Barry K."/>
            <person name="Grigoriev I.V."/>
            <person name="Favel A."/>
            <person name="Rosso M.N."/>
            <person name="Martin F."/>
        </authorList>
    </citation>
    <scope>NUCLEOTIDE SEQUENCE [LARGE SCALE GENOMIC DNA]</scope>
    <source>
        <strain evidence="2 3">CIRM-BRFM 2984</strain>
    </source>
</reference>
<feature type="compositionally biased region" description="Polar residues" evidence="1">
    <location>
        <begin position="58"/>
        <end position="72"/>
    </location>
</feature>
<accession>A0AAW0BI26</accession>
<protein>
    <submittedName>
        <fullName evidence="2">Uncharacterized protein</fullName>
    </submittedName>
</protein>
<evidence type="ECO:0000313" key="2">
    <source>
        <dbReference type="EMBL" id="KAK7026175.1"/>
    </source>
</evidence>
<name>A0AAW0BI26_9AGAR</name>
<sequence>MHLQMPSQSTQPPHYAPYTRPTPTSTPRYNNPTYQPPPPYTSSRFVAGSSSSKKSSSGRWNIFSSRKTSSAVNPRGLQAEMIDPEDRAWS</sequence>
<dbReference type="Proteomes" id="UP001362999">
    <property type="component" value="Unassembled WGS sequence"/>
</dbReference>
<gene>
    <name evidence="2" type="ORF">R3P38DRAFT_3192526</name>
</gene>
<keyword evidence="3" id="KW-1185">Reference proteome</keyword>
<dbReference type="EMBL" id="JAWWNJ010000032">
    <property type="protein sequence ID" value="KAK7026175.1"/>
    <property type="molecule type" value="Genomic_DNA"/>
</dbReference>
<feature type="compositionally biased region" description="Low complexity" evidence="1">
    <location>
        <begin position="41"/>
        <end position="57"/>
    </location>
</feature>
<dbReference type="AlphaFoldDB" id="A0AAW0BI26"/>
<comment type="caution">
    <text evidence="2">The sequence shown here is derived from an EMBL/GenBank/DDBJ whole genome shotgun (WGS) entry which is preliminary data.</text>
</comment>
<feature type="compositionally biased region" description="Low complexity" evidence="1">
    <location>
        <begin position="17"/>
        <end position="33"/>
    </location>
</feature>
<evidence type="ECO:0000256" key="1">
    <source>
        <dbReference type="SAM" id="MobiDB-lite"/>
    </source>
</evidence>
<feature type="compositionally biased region" description="Polar residues" evidence="1">
    <location>
        <begin position="1"/>
        <end position="12"/>
    </location>
</feature>
<organism evidence="2 3">
    <name type="scientific">Favolaschia claudopus</name>
    <dbReference type="NCBI Taxonomy" id="2862362"/>
    <lineage>
        <taxon>Eukaryota</taxon>
        <taxon>Fungi</taxon>
        <taxon>Dikarya</taxon>
        <taxon>Basidiomycota</taxon>
        <taxon>Agaricomycotina</taxon>
        <taxon>Agaricomycetes</taxon>
        <taxon>Agaricomycetidae</taxon>
        <taxon>Agaricales</taxon>
        <taxon>Marasmiineae</taxon>
        <taxon>Mycenaceae</taxon>
        <taxon>Favolaschia</taxon>
    </lineage>
</organism>
<feature type="region of interest" description="Disordered" evidence="1">
    <location>
        <begin position="1"/>
        <end position="90"/>
    </location>
</feature>
<proteinExistence type="predicted"/>
<evidence type="ECO:0000313" key="3">
    <source>
        <dbReference type="Proteomes" id="UP001362999"/>
    </source>
</evidence>